<feature type="region of interest" description="Disordered" evidence="1">
    <location>
        <begin position="321"/>
        <end position="355"/>
    </location>
</feature>
<evidence type="ECO:0000256" key="1">
    <source>
        <dbReference type="SAM" id="MobiDB-lite"/>
    </source>
</evidence>
<dbReference type="OrthoDB" id="1906921at2759"/>
<sequence length="500" mass="56842">MAVSWDKLSSMVDSVNTRSPNALEQLLEEVNFQRRKERRKCVRDDSDFVMLHGTPYWTDLFVRHFLFESDQSIDADDLLFFVRKKLIKGSTRFLMKFETEVEVFRRDSKKLPIGDPDVAWEETLYLNLIIHQFDYMLTLAVCTRTSPKDLQVLKRHCQRVYASPSRRRMDVKGDLEEITYPNICFMVDNFDEVYDDMLVRDGEMVCVELVATNRRGIPQGVLFLGSIRYEALKKVYDSRASLGTRVAQKFSLGLWNGASTHRMEFVRMKGPQGKGHSEMAVTKPKSSGLDTPCSEPGFSATELWDAEWDSEPEDLCSNTRQRRLSEPSGGMPINSRCQRPNTSHQMNGGSNVPRLENENIDKCSSAWNEIEAGDVRDGKQKAVASSSLFGMLAEESESTGVHSHKTGATYKQLVDGNRVYFRDGESARPNVPAGPPAELDDGVCNPLWTMKGFTQTFHYLKESRRAQSVPLNALLTYVTVPWYSIIADILDHHDTPTLTF</sequence>
<dbReference type="AlphaFoldDB" id="A0A0P5WJ57"/>
<dbReference type="EMBL" id="GDIQ01078845">
    <property type="protein sequence ID" value="JAN15892.1"/>
    <property type="molecule type" value="Transcribed_RNA"/>
</dbReference>
<accession>A0A0P5WJ57</accession>
<organism evidence="2">
    <name type="scientific">Daphnia magna</name>
    <dbReference type="NCBI Taxonomy" id="35525"/>
    <lineage>
        <taxon>Eukaryota</taxon>
        <taxon>Metazoa</taxon>
        <taxon>Ecdysozoa</taxon>
        <taxon>Arthropoda</taxon>
        <taxon>Crustacea</taxon>
        <taxon>Branchiopoda</taxon>
        <taxon>Diplostraca</taxon>
        <taxon>Cladocera</taxon>
        <taxon>Anomopoda</taxon>
        <taxon>Daphniidae</taxon>
        <taxon>Daphnia</taxon>
    </lineage>
</organism>
<name>A0A0P5WJ57_9CRUS</name>
<proteinExistence type="predicted"/>
<feature type="region of interest" description="Disordered" evidence="1">
    <location>
        <begin position="270"/>
        <end position="293"/>
    </location>
</feature>
<evidence type="ECO:0000313" key="2">
    <source>
        <dbReference type="EMBL" id="JAN15892.1"/>
    </source>
</evidence>
<dbReference type="PANTHER" id="PTHR21477">
    <property type="entry name" value="ZGC:172139"/>
    <property type="match status" value="1"/>
</dbReference>
<reference evidence="2" key="1">
    <citation type="submission" date="2015-10" db="EMBL/GenBank/DDBJ databases">
        <title>EvidentialGene: Evidence-directed Construction of Complete mRNA Transcriptomes without Genomes.</title>
        <authorList>
            <person name="Gilbert D.G."/>
        </authorList>
    </citation>
    <scope>NUCLEOTIDE SEQUENCE</scope>
</reference>
<feature type="compositionally biased region" description="Polar residues" evidence="1">
    <location>
        <begin position="335"/>
        <end position="350"/>
    </location>
</feature>
<protein>
    <submittedName>
        <fullName evidence="2">Uncharacterized protein</fullName>
    </submittedName>
</protein>
<dbReference type="PANTHER" id="PTHR21477:SF13">
    <property type="entry name" value="KIAA0930"/>
    <property type="match status" value="1"/>
</dbReference>
<dbReference type="InterPro" id="IPR019141">
    <property type="entry name" value="DUF2045"/>
</dbReference>
<dbReference type="Pfam" id="PF09741">
    <property type="entry name" value="DUF2045"/>
    <property type="match status" value="1"/>
</dbReference>